<evidence type="ECO:0000313" key="5">
    <source>
        <dbReference type="EMBL" id="KKB80292.1"/>
    </source>
</evidence>
<name>A0A0F5LFC8_9HYPH</name>
<evidence type="ECO:0000256" key="2">
    <source>
        <dbReference type="ARBA" id="ARBA00023125"/>
    </source>
</evidence>
<dbReference type="PANTHER" id="PTHR44688:SF16">
    <property type="entry name" value="DNA-BINDING TRANSCRIPTIONAL ACTIVATOR DEVR_DOSR"/>
    <property type="match status" value="1"/>
</dbReference>
<dbReference type="GO" id="GO:0003677">
    <property type="term" value="F:DNA binding"/>
    <property type="evidence" value="ECO:0007669"/>
    <property type="project" value="UniProtKB-KW"/>
</dbReference>
<dbReference type="PATRIC" id="fig|361041.3.peg.890"/>
<comment type="caution">
    <text evidence="5">The sequence shown here is derived from an EMBL/GenBank/DDBJ whole genome shotgun (WGS) entry which is preliminary data.</text>
</comment>
<dbReference type="Gene3D" id="1.10.10.10">
    <property type="entry name" value="Winged helix-like DNA-binding domain superfamily/Winged helix DNA-binding domain"/>
    <property type="match status" value="1"/>
</dbReference>
<dbReference type="RefSeq" id="WP_046142354.1">
    <property type="nucleotide sequence ID" value="NZ_LAJG01000014.1"/>
</dbReference>
<dbReference type="InterPro" id="IPR036388">
    <property type="entry name" value="WH-like_DNA-bd_sf"/>
</dbReference>
<dbReference type="PRINTS" id="PR00038">
    <property type="entry name" value="HTHLUXR"/>
</dbReference>
<organism evidence="5 6">
    <name type="scientific">Devosia soli</name>
    <dbReference type="NCBI Taxonomy" id="361041"/>
    <lineage>
        <taxon>Bacteria</taxon>
        <taxon>Pseudomonadati</taxon>
        <taxon>Pseudomonadota</taxon>
        <taxon>Alphaproteobacteria</taxon>
        <taxon>Hyphomicrobiales</taxon>
        <taxon>Devosiaceae</taxon>
        <taxon>Devosia</taxon>
    </lineage>
</organism>
<dbReference type="Pfam" id="PF00196">
    <property type="entry name" value="GerE"/>
    <property type="match status" value="1"/>
</dbReference>
<evidence type="ECO:0000256" key="3">
    <source>
        <dbReference type="ARBA" id="ARBA00023163"/>
    </source>
</evidence>
<evidence type="ECO:0000256" key="1">
    <source>
        <dbReference type="ARBA" id="ARBA00023015"/>
    </source>
</evidence>
<feature type="domain" description="HTH luxR-type" evidence="4">
    <location>
        <begin position="18"/>
        <end position="83"/>
    </location>
</feature>
<keyword evidence="3" id="KW-0804">Transcription</keyword>
<dbReference type="GO" id="GO:0006355">
    <property type="term" value="P:regulation of DNA-templated transcription"/>
    <property type="evidence" value="ECO:0007669"/>
    <property type="project" value="InterPro"/>
</dbReference>
<dbReference type="CDD" id="cd06170">
    <property type="entry name" value="LuxR_C_like"/>
    <property type="match status" value="1"/>
</dbReference>
<dbReference type="InterPro" id="IPR000792">
    <property type="entry name" value="Tscrpt_reg_LuxR_C"/>
</dbReference>
<dbReference type="EMBL" id="LAJG01000014">
    <property type="protein sequence ID" value="KKB80292.1"/>
    <property type="molecule type" value="Genomic_DNA"/>
</dbReference>
<accession>A0A0F5LFC8</accession>
<dbReference type="Proteomes" id="UP000033514">
    <property type="component" value="Unassembled WGS sequence"/>
</dbReference>
<keyword evidence="1" id="KW-0805">Transcription regulation</keyword>
<dbReference type="InterPro" id="IPR016032">
    <property type="entry name" value="Sig_transdc_resp-reg_C-effctor"/>
</dbReference>
<reference evidence="5 6" key="1">
    <citation type="submission" date="2015-03" db="EMBL/GenBank/DDBJ databases">
        <authorList>
            <person name="Hassan Y.I."/>
            <person name="Lepp D."/>
            <person name="Zhou T."/>
        </authorList>
    </citation>
    <scope>NUCLEOTIDE SEQUENCE [LARGE SCALE GENOMIC DNA]</scope>
    <source>
        <strain evidence="5 6">GH2-10</strain>
    </source>
</reference>
<dbReference type="PANTHER" id="PTHR44688">
    <property type="entry name" value="DNA-BINDING TRANSCRIPTIONAL ACTIVATOR DEVR_DOSR"/>
    <property type="match status" value="1"/>
</dbReference>
<evidence type="ECO:0000313" key="6">
    <source>
        <dbReference type="Proteomes" id="UP000033514"/>
    </source>
</evidence>
<dbReference type="OrthoDB" id="9782655at2"/>
<dbReference type="SUPFAM" id="SSF46894">
    <property type="entry name" value="C-terminal effector domain of the bipartite response regulators"/>
    <property type="match status" value="1"/>
</dbReference>
<dbReference type="STRING" id="361041.VW35_07760"/>
<gene>
    <name evidence="5" type="ORF">VW35_07760</name>
</gene>
<proteinExistence type="predicted"/>
<dbReference type="AlphaFoldDB" id="A0A0F5LFC8"/>
<dbReference type="SMART" id="SM00421">
    <property type="entry name" value="HTH_LUXR"/>
    <property type="match status" value="1"/>
</dbReference>
<sequence length="116" mass="12755">MHGDADITGPNAWKSNFARSGLQLLTPAETQVLAQILSGQSNKEAALKLKVSPRTIELHRARIYSKLGVHSALELFQTLFDCFPSSDLVERFSGAGNAKIEIFHAESHAEPIRERA</sequence>
<keyword evidence="6" id="KW-1185">Reference proteome</keyword>
<dbReference type="PROSITE" id="PS50043">
    <property type="entry name" value="HTH_LUXR_2"/>
    <property type="match status" value="1"/>
</dbReference>
<evidence type="ECO:0000259" key="4">
    <source>
        <dbReference type="PROSITE" id="PS50043"/>
    </source>
</evidence>
<keyword evidence="2" id="KW-0238">DNA-binding</keyword>
<protein>
    <recommendedName>
        <fullName evidence="4">HTH luxR-type domain-containing protein</fullName>
    </recommendedName>
</protein>